<proteinExistence type="predicted"/>
<accession>A0A835LJM4</accession>
<comment type="caution">
    <text evidence="2">The sequence shown here is derived from an EMBL/GenBank/DDBJ whole genome shotgun (WGS) entry which is preliminary data.</text>
</comment>
<gene>
    <name evidence="2" type="ORF">IFM89_035486</name>
</gene>
<evidence type="ECO:0000313" key="3">
    <source>
        <dbReference type="Proteomes" id="UP000631114"/>
    </source>
</evidence>
<dbReference type="AlphaFoldDB" id="A0A835LJM4"/>
<reference evidence="2 3" key="1">
    <citation type="submission" date="2020-10" db="EMBL/GenBank/DDBJ databases">
        <title>The Coptis chinensis genome and diversification of protoberbering-type alkaloids.</title>
        <authorList>
            <person name="Wang B."/>
            <person name="Shu S."/>
            <person name="Song C."/>
            <person name="Liu Y."/>
        </authorList>
    </citation>
    <scope>NUCLEOTIDE SEQUENCE [LARGE SCALE GENOMIC DNA]</scope>
    <source>
        <strain evidence="2">HL-2020</strain>
        <tissue evidence="2">Leaf</tissue>
    </source>
</reference>
<evidence type="ECO:0000313" key="2">
    <source>
        <dbReference type="EMBL" id="KAF9594922.1"/>
    </source>
</evidence>
<protein>
    <submittedName>
        <fullName evidence="2">Uncharacterized protein</fullName>
    </submittedName>
</protein>
<feature type="compositionally biased region" description="Basic and acidic residues" evidence="1">
    <location>
        <begin position="1"/>
        <end position="19"/>
    </location>
</feature>
<sequence length="81" mass="8441">MDGENKPMGKVTKSEKVADRLGSSESEKGVHVSGNDSPGKGVVDKFKGAFTSWFGKGLKFGILLGALACDASCLHAAQLKD</sequence>
<feature type="region of interest" description="Disordered" evidence="1">
    <location>
        <begin position="1"/>
        <end position="42"/>
    </location>
</feature>
<organism evidence="2 3">
    <name type="scientific">Coptis chinensis</name>
    <dbReference type="NCBI Taxonomy" id="261450"/>
    <lineage>
        <taxon>Eukaryota</taxon>
        <taxon>Viridiplantae</taxon>
        <taxon>Streptophyta</taxon>
        <taxon>Embryophyta</taxon>
        <taxon>Tracheophyta</taxon>
        <taxon>Spermatophyta</taxon>
        <taxon>Magnoliopsida</taxon>
        <taxon>Ranunculales</taxon>
        <taxon>Ranunculaceae</taxon>
        <taxon>Coptidoideae</taxon>
        <taxon>Coptis</taxon>
    </lineage>
</organism>
<dbReference type="EMBL" id="JADFTS010000008">
    <property type="protein sequence ID" value="KAF9594922.1"/>
    <property type="molecule type" value="Genomic_DNA"/>
</dbReference>
<keyword evidence="3" id="KW-1185">Reference proteome</keyword>
<name>A0A835LJM4_9MAGN</name>
<dbReference type="Proteomes" id="UP000631114">
    <property type="component" value="Unassembled WGS sequence"/>
</dbReference>
<dbReference type="OrthoDB" id="1934648at2759"/>
<evidence type="ECO:0000256" key="1">
    <source>
        <dbReference type="SAM" id="MobiDB-lite"/>
    </source>
</evidence>